<reference evidence="2" key="1">
    <citation type="submission" date="2018-07" db="EMBL/GenBank/DDBJ databases">
        <authorList>
            <consortium name="GenomeTrakr network: Whole genome sequencing for foodborne pathogen traceback"/>
        </authorList>
    </citation>
    <scope>NUCLEOTIDE SEQUENCE [LARGE SCALE GENOMIC DNA]</scope>
    <source>
        <strain evidence="2">CFSAN034452</strain>
    </source>
</reference>
<sequence>MFYKGVFLFIAIYIAALLAYTALNRTLCEASIGQGGVQVAAKFAYEAKESR</sequence>
<organism evidence="2">
    <name type="scientific">Salmonella enterica</name>
    <name type="common">Salmonella choleraesuis</name>
    <dbReference type="NCBI Taxonomy" id="28901"/>
    <lineage>
        <taxon>Bacteria</taxon>
        <taxon>Pseudomonadati</taxon>
        <taxon>Pseudomonadota</taxon>
        <taxon>Gammaproteobacteria</taxon>
        <taxon>Enterobacterales</taxon>
        <taxon>Enterobacteriaceae</taxon>
        <taxon>Salmonella</taxon>
    </lineage>
</organism>
<protein>
    <submittedName>
        <fullName evidence="2">Hok/Gef family protein</fullName>
    </submittedName>
</protein>
<keyword evidence="1" id="KW-1133">Transmembrane helix</keyword>
<evidence type="ECO:0000256" key="1">
    <source>
        <dbReference type="SAM" id="Phobius"/>
    </source>
</evidence>
<dbReference type="EMBL" id="RSTW01000022">
    <property type="protein sequence ID" value="MIT46039.1"/>
    <property type="molecule type" value="Genomic_DNA"/>
</dbReference>
<accession>A0A3I2WGD5</accession>
<keyword evidence="1" id="KW-0812">Transmembrane</keyword>
<dbReference type="Proteomes" id="UP000885418">
    <property type="component" value="Unassembled WGS sequence"/>
</dbReference>
<gene>
    <name evidence="2" type="ORF">ATQ15_21435</name>
</gene>
<proteinExistence type="predicted"/>
<dbReference type="AlphaFoldDB" id="A0A3I2WGD5"/>
<keyword evidence="1" id="KW-0472">Membrane</keyword>
<name>A0A3I2WGD5_SALER</name>
<comment type="caution">
    <text evidence="2">The sequence shown here is derived from an EMBL/GenBank/DDBJ whole genome shotgun (WGS) entry which is preliminary data.</text>
</comment>
<feature type="transmembrane region" description="Helical" evidence="1">
    <location>
        <begin position="6"/>
        <end position="23"/>
    </location>
</feature>
<evidence type="ECO:0000313" key="2">
    <source>
        <dbReference type="EMBL" id="MIT46039.1"/>
    </source>
</evidence>